<dbReference type="AlphaFoldDB" id="A0A921QNE4"/>
<proteinExistence type="predicted"/>
<dbReference type="Pfam" id="PF03478">
    <property type="entry name" value="Beta-prop_KIB1-4"/>
    <property type="match status" value="1"/>
</dbReference>
<evidence type="ECO:0000313" key="3">
    <source>
        <dbReference type="EMBL" id="KAG0525248.1"/>
    </source>
</evidence>
<dbReference type="PANTHER" id="PTHR33800">
    <property type="entry name" value="OS06G0113600 PROTEIN"/>
    <property type="match status" value="1"/>
</dbReference>
<reference evidence="3" key="2">
    <citation type="submission" date="2020-10" db="EMBL/GenBank/DDBJ databases">
        <authorList>
            <person name="Cooper E.A."/>
            <person name="Brenton Z.W."/>
            <person name="Flinn B.S."/>
            <person name="Jenkins J."/>
            <person name="Shu S."/>
            <person name="Flowers D."/>
            <person name="Luo F."/>
            <person name="Wang Y."/>
            <person name="Xia P."/>
            <person name="Barry K."/>
            <person name="Daum C."/>
            <person name="Lipzen A."/>
            <person name="Yoshinaga Y."/>
            <person name="Schmutz J."/>
            <person name="Saski C."/>
            <person name="Vermerris W."/>
            <person name="Kresovich S."/>
        </authorList>
    </citation>
    <scope>NUCLEOTIDE SEQUENCE</scope>
</reference>
<feature type="compositionally biased region" description="Basic residues" evidence="1">
    <location>
        <begin position="1"/>
        <end position="13"/>
    </location>
</feature>
<sequence>MAGSPLRRRRRGARSSQQGAESSPLEEGTLSTREVTIVEKSGSTSSGPYVCADLLDSLLHEIIVLINSFQDFLAFTGTCHSWRAAVSSFPSVYAFSFPPLHLKPDGPYVPPHSRGMKHLSLSNCKWNLCDITKKKLSLQCSVPQNTPNEMDYLGCSHGYFIFTYEEHCLLVDAYTGAKVMPPKLPCNNNIDYYPYIGVLTAPFSSPNSCLLLFSMASIFEWQVGTNSWSEHPLHLDHERIYQVVFFEGHILVTDTLMRLHTIQLTPQFSMKRIAVTWSSLRALPLNPWLVVCGDMLLMVDLAISFGESNGSIRFFEVFLLDFSVKPARWVQLEKLENLALFVSLDRRNPAISCMNPERWGGKSNCVYVARLFDDADPEETWTALEVGQSFPHHRVFDTMMYGHAFPPEYRQIGSLWLFPSMVYGASQ</sequence>
<organism evidence="3 4">
    <name type="scientific">Sorghum bicolor</name>
    <name type="common">Sorghum</name>
    <name type="synonym">Sorghum vulgare</name>
    <dbReference type="NCBI Taxonomy" id="4558"/>
    <lineage>
        <taxon>Eukaryota</taxon>
        <taxon>Viridiplantae</taxon>
        <taxon>Streptophyta</taxon>
        <taxon>Embryophyta</taxon>
        <taxon>Tracheophyta</taxon>
        <taxon>Spermatophyta</taxon>
        <taxon>Magnoliopsida</taxon>
        <taxon>Liliopsida</taxon>
        <taxon>Poales</taxon>
        <taxon>Poaceae</taxon>
        <taxon>PACMAD clade</taxon>
        <taxon>Panicoideae</taxon>
        <taxon>Andropogonodae</taxon>
        <taxon>Andropogoneae</taxon>
        <taxon>Sorghinae</taxon>
        <taxon>Sorghum</taxon>
    </lineage>
</organism>
<evidence type="ECO:0000256" key="1">
    <source>
        <dbReference type="SAM" id="MobiDB-lite"/>
    </source>
</evidence>
<gene>
    <name evidence="3" type="ORF">BDA96_06G039900</name>
</gene>
<reference evidence="3" key="1">
    <citation type="journal article" date="2019" name="BMC Genomics">
        <title>A new reference genome for Sorghum bicolor reveals high levels of sequence similarity between sweet and grain genotypes: implications for the genetics of sugar metabolism.</title>
        <authorList>
            <person name="Cooper E.A."/>
            <person name="Brenton Z.W."/>
            <person name="Flinn B.S."/>
            <person name="Jenkins J."/>
            <person name="Shu S."/>
            <person name="Flowers D."/>
            <person name="Luo F."/>
            <person name="Wang Y."/>
            <person name="Xia P."/>
            <person name="Barry K."/>
            <person name="Daum C."/>
            <person name="Lipzen A."/>
            <person name="Yoshinaga Y."/>
            <person name="Schmutz J."/>
            <person name="Saski C."/>
            <person name="Vermerris W."/>
            <person name="Kresovich S."/>
        </authorList>
    </citation>
    <scope>NUCLEOTIDE SEQUENCE</scope>
</reference>
<dbReference type="Proteomes" id="UP000807115">
    <property type="component" value="Chromosome 6"/>
</dbReference>
<evidence type="ECO:0000313" key="4">
    <source>
        <dbReference type="Proteomes" id="UP000807115"/>
    </source>
</evidence>
<evidence type="ECO:0000259" key="2">
    <source>
        <dbReference type="Pfam" id="PF03478"/>
    </source>
</evidence>
<accession>A0A921QNE4</accession>
<feature type="region of interest" description="Disordered" evidence="1">
    <location>
        <begin position="1"/>
        <end position="32"/>
    </location>
</feature>
<name>A0A921QNE4_SORBI</name>
<dbReference type="InterPro" id="IPR005174">
    <property type="entry name" value="KIB1-4_b-propeller"/>
</dbReference>
<comment type="caution">
    <text evidence="3">The sequence shown here is derived from an EMBL/GenBank/DDBJ whole genome shotgun (WGS) entry which is preliminary data.</text>
</comment>
<feature type="domain" description="KIB1-4 beta-propeller" evidence="2">
    <location>
        <begin position="131"/>
        <end position="377"/>
    </location>
</feature>
<protein>
    <recommendedName>
        <fullName evidence="2">KIB1-4 beta-propeller domain-containing protein</fullName>
    </recommendedName>
</protein>
<dbReference type="EMBL" id="CM027685">
    <property type="protein sequence ID" value="KAG0525248.1"/>
    <property type="molecule type" value="Genomic_DNA"/>
</dbReference>
<dbReference type="PANTHER" id="PTHR33800:SF26">
    <property type="entry name" value="DUF295 DOMAIN-CONTAINING PROTEIN"/>
    <property type="match status" value="1"/>
</dbReference>